<evidence type="ECO:0000259" key="11">
    <source>
        <dbReference type="Pfam" id="PF05746"/>
    </source>
</evidence>
<sequence length="694" mass="78963">MSNRDFLLEIGLEELPARFVTTSVNQLKDKIKSWLAEERLQYEEIRTFATPRRLAILIEGLQESQPDISEEAKGPAKKIAYDEEGNWTKAAQGFARGQGVTTEDLFFKEVKGVDYIHAKKFIQGKKTVDLLPKMKDIITSLHFPKNMRWGSNDLRFARPIRWLVALFGKEVIPFSISAIETGSTTYGHRFLGEKIEITNPGEYVVSLLGEYVIANQDERKRAIRNQIESMTEGNGWVVPIDEELLEEVNNLVEYPTALSGSFDEDFLTLPKEVLITSMKEHQRYFPVENNEGDLLPHFITVRNGDHQHLDNVSKGNEKVLRARLSDAAFFYREDQKGTINDALQRLEQIVYHEELGSIGDKVRRVRDLVKIVGLKLSVDSSTAKTAERIAEICKFDLVTQMVNEFPELQGRMGEVYAELAGEDQEVAKGIYEHYQPRFAGDQSPTTLAGTIVSIAEKLDTIVTCFAIGLIPTGSQDPYALRRQAAGVVQMVNDHKLEVTLEDLIKSCLDVANRRQLLKREYDEVEKELTEFFTLRVKALLQEQGVQYDVIDAVLNNEIGHIPTIIKKTRILTEKHNDQAFKKVVEALSRVTNIAKKAEGEGEINPTLFEKDEELALYTHYKEVKTSVSEALKQGNAKQAYEVLATLEPVINQYFDHIMVMAEDEKVRANRLYLMRELSEVIRSFAHFQSIVFAQ</sequence>
<dbReference type="HAMAP" id="MF_00255">
    <property type="entry name" value="Gly_tRNA_synth_beta"/>
    <property type="match status" value="1"/>
</dbReference>
<dbReference type="PROSITE" id="PS50861">
    <property type="entry name" value="AA_TRNA_LIGASE_II_GLYAB"/>
    <property type="match status" value="1"/>
</dbReference>
<dbReference type="SUPFAM" id="SSF47323">
    <property type="entry name" value="Anticodon-binding domain of a subclass of class I aminoacyl-tRNA synthetases"/>
    <property type="match status" value="1"/>
</dbReference>
<keyword evidence="6 10" id="KW-0067">ATP-binding</keyword>
<keyword evidence="4 10" id="KW-0436">Ligase</keyword>
<dbReference type="InterPro" id="IPR008909">
    <property type="entry name" value="DALR_anticod-bd"/>
</dbReference>
<dbReference type="Proteomes" id="UP001589838">
    <property type="component" value="Unassembled WGS sequence"/>
</dbReference>
<keyword evidence="5 10" id="KW-0547">Nucleotide-binding</keyword>
<evidence type="ECO:0000256" key="5">
    <source>
        <dbReference type="ARBA" id="ARBA00022741"/>
    </source>
</evidence>
<dbReference type="Gene3D" id="1.10.730.10">
    <property type="entry name" value="Isoleucyl-tRNA Synthetase, Domain 1"/>
    <property type="match status" value="1"/>
</dbReference>
<evidence type="ECO:0000256" key="2">
    <source>
        <dbReference type="ARBA" id="ARBA00008226"/>
    </source>
</evidence>
<proteinExistence type="inferred from homology"/>
<evidence type="ECO:0000256" key="3">
    <source>
        <dbReference type="ARBA" id="ARBA00022490"/>
    </source>
</evidence>
<feature type="domain" description="DALR anticodon binding" evidence="11">
    <location>
        <begin position="585"/>
        <end position="683"/>
    </location>
</feature>
<dbReference type="Pfam" id="PF02092">
    <property type="entry name" value="tRNA_synt_2f"/>
    <property type="match status" value="1"/>
</dbReference>
<evidence type="ECO:0000256" key="4">
    <source>
        <dbReference type="ARBA" id="ARBA00022598"/>
    </source>
</evidence>
<evidence type="ECO:0000256" key="8">
    <source>
        <dbReference type="ARBA" id="ARBA00023146"/>
    </source>
</evidence>
<dbReference type="EC" id="6.1.1.14" evidence="10"/>
<dbReference type="InterPro" id="IPR006194">
    <property type="entry name" value="Gly-tRNA-synth_heterodimer"/>
</dbReference>
<keyword evidence="3 10" id="KW-0963">Cytoplasm</keyword>
<dbReference type="SUPFAM" id="SSF109604">
    <property type="entry name" value="HD-domain/PDEase-like"/>
    <property type="match status" value="1"/>
</dbReference>
<evidence type="ECO:0000256" key="10">
    <source>
        <dbReference type="HAMAP-Rule" id="MF_00255"/>
    </source>
</evidence>
<reference evidence="12 13" key="1">
    <citation type="submission" date="2024-09" db="EMBL/GenBank/DDBJ databases">
        <authorList>
            <person name="Sun Q."/>
            <person name="Mori K."/>
        </authorList>
    </citation>
    <scope>NUCLEOTIDE SEQUENCE [LARGE SCALE GENOMIC DNA]</scope>
    <source>
        <strain evidence="12 13">NCAIM B.02610</strain>
    </source>
</reference>
<comment type="similarity">
    <text evidence="2 10">Belongs to the class-II aminoacyl-tRNA synthetase family.</text>
</comment>
<gene>
    <name evidence="10 12" type="primary">glyS</name>
    <name evidence="12" type="ORF">ACFFHM_23965</name>
</gene>
<dbReference type="Pfam" id="PF05746">
    <property type="entry name" value="DALR_1"/>
    <property type="match status" value="1"/>
</dbReference>
<comment type="subcellular location">
    <subcellularLocation>
        <location evidence="1 10">Cytoplasm</location>
    </subcellularLocation>
</comment>
<dbReference type="InterPro" id="IPR009080">
    <property type="entry name" value="tRNAsynth_Ia_anticodon-bd"/>
</dbReference>
<dbReference type="EMBL" id="JBHLUX010000094">
    <property type="protein sequence ID" value="MFC0473481.1"/>
    <property type="molecule type" value="Genomic_DNA"/>
</dbReference>
<evidence type="ECO:0000256" key="1">
    <source>
        <dbReference type="ARBA" id="ARBA00004496"/>
    </source>
</evidence>
<accession>A0ABV6KJH2</accession>
<dbReference type="NCBIfam" id="TIGR00211">
    <property type="entry name" value="glyS"/>
    <property type="match status" value="1"/>
</dbReference>
<keyword evidence="8 10" id="KW-0030">Aminoacyl-tRNA synthetase</keyword>
<dbReference type="PRINTS" id="PR01045">
    <property type="entry name" value="TRNASYNTHGB"/>
</dbReference>
<dbReference type="RefSeq" id="WP_335961952.1">
    <property type="nucleotide sequence ID" value="NZ_JAXBLX010000022.1"/>
</dbReference>
<name>A0ABV6KJH2_9BACI</name>
<dbReference type="PANTHER" id="PTHR30075">
    <property type="entry name" value="GLYCYL-TRNA SYNTHETASE"/>
    <property type="match status" value="1"/>
</dbReference>
<evidence type="ECO:0000313" key="12">
    <source>
        <dbReference type="EMBL" id="MFC0473481.1"/>
    </source>
</evidence>
<organism evidence="12 13">
    <name type="scientific">Halalkalibacter kiskunsagensis</name>
    <dbReference type="NCBI Taxonomy" id="1548599"/>
    <lineage>
        <taxon>Bacteria</taxon>
        <taxon>Bacillati</taxon>
        <taxon>Bacillota</taxon>
        <taxon>Bacilli</taxon>
        <taxon>Bacillales</taxon>
        <taxon>Bacillaceae</taxon>
        <taxon>Halalkalibacter</taxon>
    </lineage>
</organism>
<dbReference type="PANTHER" id="PTHR30075:SF2">
    <property type="entry name" value="GLYCINE--TRNA LIGASE, CHLOROPLASTIC_MITOCHONDRIAL 2"/>
    <property type="match status" value="1"/>
</dbReference>
<evidence type="ECO:0000256" key="6">
    <source>
        <dbReference type="ARBA" id="ARBA00022840"/>
    </source>
</evidence>
<comment type="caution">
    <text evidence="12">The sequence shown here is derived from an EMBL/GenBank/DDBJ whole genome shotgun (WGS) entry which is preliminary data.</text>
</comment>
<comment type="catalytic activity">
    <reaction evidence="9 10">
        <text>tRNA(Gly) + glycine + ATP = glycyl-tRNA(Gly) + AMP + diphosphate</text>
        <dbReference type="Rhea" id="RHEA:16013"/>
        <dbReference type="Rhea" id="RHEA-COMP:9664"/>
        <dbReference type="Rhea" id="RHEA-COMP:9683"/>
        <dbReference type="ChEBI" id="CHEBI:30616"/>
        <dbReference type="ChEBI" id="CHEBI:33019"/>
        <dbReference type="ChEBI" id="CHEBI:57305"/>
        <dbReference type="ChEBI" id="CHEBI:78442"/>
        <dbReference type="ChEBI" id="CHEBI:78522"/>
        <dbReference type="ChEBI" id="CHEBI:456215"/>
        <dbReference type="EC" id="6.1.1.14"/>
    </reaction>
</comment>
<evidence type="ECO:0000256" key="9">
    <source>
        <dbReference type="ARBA" id="ARBA00047937"/>
    </source>
</evidence>
<dbReference type="InterPro" id="IPR015944">
    <property type="entry name" value="Gly-tRNA-synth_bsu"/>
</dbReference>
<protein>
    <recommendedName>
        <fullName evidence="10">Glycine--tRNA ligase beta subunit</fullName>
        <ecNumber evidence="10">6.1.1.14</ecNumber>
    </recommendedName>
    <alternativeName>
        <fullName evidence="10">Glycyl-tRNA synthetase beta subunit</fullName>
        <shortName evidence="10">GlyRS</shortName>
    </alternativeName>
</protein>
<evidence type="ECO:0000313" key="13">
    <source>
        <dbReference type="Proteomes" id="UP001589838"/>
    </source>
</evidence>
<dbReference type="GO" id="GO:0004820">
    <property type="term" value="F:glycine-tRNA ligase activity"/>
    <property type="evidence" value="ECO:0007669"/>
    <property type="project" value="UniProtKB-EC"/>
</dbReference>
<keyword evidence="13" id="KW-1185">Reference proteome</keyword>
<comment type="subunit">
    <text evidence="10">Tetramer of two alpha and two beta subunits.</text>
</comment>
<keyword evidence="7 10" id="KW-0648">Protein biosynthesis</keyword>
<evidence type="ECO:0000256" key="7">
    <source>
        <dbReference type="ARBA" id="ARBA00022917"/>
    </source>
</evidence>